<dbReference type="Proteomes" id="UP001359559">
    <property type="component" value="Unassembled WGS sequence"/>
</dbReference>
<evidence type="ECO:0000256" key="2">
    <source>
        <dbReference type="SAM" id="SignalP"/>
    </source>
</evidence>
<name>A0AAN9JQN5_CLITE</name>
<accession>A0AAN9JQN5</accession>
<sequence length="144" mass="15350">MHSTKFLQVVVLRLLVFNILAFEASGDVTTSPIACLNCSKCEYPCQQPSPPITYGAPPPPPPPPSGYSIYGAPPPPLPQEKDHTKCPPAAAAGVECCTPPVPYTPAPPNPYTYVPYGEGQRSTPTLLPVLVPLMMVLSSTFVLF</sequence>
<feature type="compositionally biased region" description="Pro residues" evidence="1">
    <location>
        <begin position="52"/>
        <end position="65"/>
    </location>
</feature>
<keyword evidence="4" id="KW-1185">Reference proteome</keyword>
<evidence type="ECO:0000313" key="4">
    <source>
        <dbReference type="Proteomes" id="UP001359559"/>
    </source>
</evidence>
<dbReference type="EMBL" id="JAYKXN010000003">
    <property type="protein sequence ID" value="KAK7302278.1"/>
    <property type="molecule type" value="Genomic_DNA"/>
</dbReference>
<comment type="caution">
    <text evidence="3">The sequence shown here is derived from an EMBL/GenBank/DDBJ whole genome shotgun (WGS) entry which is preliminary data.</text>
</comment>
<protein>
    <submittedName>
        <fullName evidence="3">Uncharacterized protein</fullName>
    </submittedName>
</protein>
<feature type="chain" id="PRO_5042950675" evidence="2">
    <location>
        <begin position="27"/>
        <end position="144"/>
    </location>
</feature>
<evidence type="ECO:0000256" key="1">
    <source>
        <dbReference type="SAM" id="MobiDB-lite"/>
    </source>
</evidence>
<feature type="region of interest" description="Disordered" evidence="1">
    <location>
        <begin position="52"/>
        <end position="86"/>
    </location>
</feature>
<feature type="signal peptide" evidence="2">
    <location>
        <begin position="1"/>
        <end position="26"/>
    </location>
</feature>
<organism evidence="3 4">
    <name type="scientific">Clitoria ternatea</name>
    <name type="common">Butterfly pea</name>
    <dbReference type="NCBI Taxonomy" id="43366"/>
    <lineage>
        <taxon>Eukaryota</taxon>
        <taxon>Viridiplantae</taxon>
        <taxon>Streptophyta</taxon>
        <taxon>Embryophyta</taxon>
        <taxon>Tracheophyta</taxon>
        <taxon>Spermatophyta</taxon>
        <taxon>Magnoliopsida</taxon>
        <taxon>eudicotyledons</taxon>
        <taxon>Gunneridae</taxon>
        <taxon>Pentapetalae</taxon>
        <taxon>rosids</taxon>
        <taxon>fabids</taxon>
        <taxon>Fabales</taxon>
        <taxon>Fabaceae</taxon>
        <taxon>Papilionoideae</taxon>
        <taxon>50 kb inversion clade</taxon>
        <taxon>NPAAA clade</taxon>
        <taxon>indigoferoid/millettioid clade</taxon>
        <taxon>Phaseoleae</taxon>
        <taxon>Clitoria</taxon>
    </lineage>
</organism>
<gene>
    <name evidence="3" type="ORF">RJT34_13164</name>
</gene>
<evidence type="ECO:0000313" key="3">
    <source>
        <dbReference type="EMBL" id="KAK7302278.1"/>
    </source>
</evidence>
<proteinExistence type="predicted"/>
<keyword evidence="2" id="KW-0732">Signal</keyword>
<reference evidence="3 4" key="1">
    <citation type="submission" date="2024-01" db="EMBL/GenBank/DDBJ databases">
        <title>The genomes of 5 underutilized Papilionoideae crops provide insights into root nodulation and disease resistance.</title>
        <authorList>
            <person name="Yuan L."/>
        </authorList>
    </citation>
    <scope>NUCLEOTIDE SEQUENCE [LARGE SCALE GENOMIC DNA]</scope>
    <source>
        <strain evidence="3">LY-2023</strain>
        <tissue evidence="3">Leaf</tissue>
    </source>
</reference>
<dbReference type="AlphaFoldDB" id="A0AAN9JQN5"/>